<protein>
    <submittedName>
        <fullName evidence="2">Polyketide cyclase / dehydrase and lipid transport</fullName>
    </submittedName>
</protein>
<keyword evidence="3" id="KW-1185">Reference proteome</keyword>
<dbReference type="RefSeq" id="WP_076588228.1">
    <property type="nucleotide sequence ID" value="NZ_FTLW01000005.1"/>
</dbReference>
<feature type="signal peptide" evidence="1">
    <location>
        <begin position="1"/>
        <end position="20"/>
    </location>
</feature>
<keyword evidence="1" id="KW-0732">Signal</keyword>
<dbReference type="CDD" id="cd07818">
    <property type="entry name" value="SRPBCC_1"/>
    <property type="match status" value="1"/>
</dbReference>
<dbReference type="Proteomes" id="UP000241788">
    <property type="component" value="Unassembled WGS sequence"/>
</dbReference>
<evidence type="ECO:0000256" key="1">
    <source>
        <dbReference type="SAM" id="SignalP"/>
    </source>
</evidence>
<gene>
    <name evidence="2" type="ORF">SAMN05421546_2250</name>
</gene>
<sequence>MLKKILIALIVAVAGLMAYAATRPDTYEVSRSIELAAPPARVHALVNDFHHFPQWSPWQKLDPAMQTSFDGPDAGVGAKYAWQGNKDVGKGSMAIIESIPGRKVGMDLEFIEPFASKARTDIDIEPTASGSKVTWSMRGDNNFISKLMSVFVSMDAMIGKDFEESLANLKRISESAN</sequence>
<name>A0A1N6XIE1_9GAMM</name>
<dbReference type="SUPFAM" id="SSF55961">
    <property type="entry name" value="Bet v1-like"/>
    <property type="match status" value="1"/>
</dbReference>
<reference evidence="3" key="1">
    <citation type="submission" date="2017-01" db="EMBL/GenBank/DDBJ databases">
        <authorList>
            <person name="Varghese N."/>
            <person name="Submissions S."/>
        </authorList>
    </citation>
    <scope>NUCLEOTIDE SEQUENCE [LARGE SCALE GENOMIC DNA]</scope>
    <source>
        <strain evidence="3">UM1</strain>
    </source>
</reference>
<organism evidence="2 3">
    <name type="scientific">Solilutibacter tolerans</name>
    <dbReference type="NCBI Taxonomy" id="1604334"/>
    <lineage>
        <taxon>Bacteria</taxon>
        <taxon>Pseudomonadati</taxon>
        <taxon>Pseudomonadota</taxon>
        <taxon>Gammaproteobacteria</taxon>
        <taxon>Lysobacterales</taxon>
        <taxon>Lysobacteraceae</taxon>
        <taxon>Solilutibacter</taxon>
    </lineage>
</organism>
<dbReference type="Pfam" id="PF10604">
    <property type="entry name" value="Polyketide_cyc2"/>
    <property type="match status" value="1"/>
</dbReference>
<feature type="chain" id="PRO_5013134114" evidence="1">
    <location>
        <begin position="21"/>
        <end position="177"/>
    </location>
</feature>
<dbReference type="InterPro" id="IPR019587">
    <property type="entry name" value="Polyketide_cyclase/dehydratase"/>
</dbReference>
<dbReference type="Gene3D" id="3.30.530.20">
    <property type="match status" value="1"/>
</dbReference>
<dbReference type="STRING" id="1604334.SAMN05421546_2250"/>
<dbReference type="OrthoDB" id="9807923at2"/>
<dbReference type="AlphaFoldDB" id="A0A1N6XIE1"/>
<evidence type="ECO:0000313" key="3">
    <source>
        <dbReference type="Proteomes" id="UP000241788"/>
    </source>
</evidence>
<evidence type="ECO:0000313" key="2">
    <source>
        <dbReference type="EMBL" id="SIR02156.1"/>
    </source>
</evidence>
<dbReference type="EMBL" id="FTLW01000005">
    <property type="protein sequence ID" value="SIR02156.1"/>
    <property type="molecule type" value="Genomic_DNA"/>
</dbReference>
<accession>A0A1N6XIE1</accession>
<proteinExistence type="predicted"/>
<dbReference type="InterPro" id="IPR023393">
    <property type="entry name" value="START-like_dom_sf"/>
</dbReference>